<comment type="caution">
    <text evidence="1">The sequence shown here is derived from an EMBL/GenBank/DDBJ whole genome shotgun (WGS) entry which is preliminary data.</text>
</comment>
<evidence type="ECO:0000313" key="1">
    <source>
        <dbReference type="EMBL" id="CAG8776165.1"/>
    </source>
</evidence>
<feature type="non-terminal residue" evidence="1">
    <location>
        <position position="1"/>
    </location>
</feature>
<keyword evidence="2" id="KW-1185">Reference proteome</keyword>
<organism evidence="1 2">
    <name type="scientific">Ambispora leptoticha</name>
    <dbReference type="NCBI Taxonomy" id="144679"/>
    <lineage>
        <taxon>Eukaryota</taxon>
        <taxon>Fungi</taxon>
        <taxon>Fungi incertae sedis</taxon>
        <taxon>Mucoromycota</taxon>
        <taxon>Glomeromycotina</taxon>
        <taxon>Glomeromycetes</taxon>
        <taxon>Archaeosporales</taxon>
        <taxon>Ambisporaceae</taxon>
        <taxon>Ambispora</taxon>
    </lineage>
</organism>
<dbReference type="Proteomes" id="UP000789508">
    <property type="component" value="Unassembled WGS sequence"/>
</dbReference>
<evidence type="ECO:0000313" key="2">
    <source>
        <dbReference type="Proteomes" id="UP000789508"/>
    </source>
</evidence>
<accession>A0A9N9JDB5</accession>
<reference evidence="1" key="1">
    <citation type="submission" date="2021-06" db="EMBL/GenBank/DDBJ databases">
        <authorList>
            <person name="Kallberg Y."/>
            <person name="Tangrot J."/>
            <person name="Rosling A."/>
        </authorList>
    </citation>
    <scope>NUCLEOTIDE SEQUENCE</scope>
    <source>
        <strain evidence="1">FL130A</strain>
    </source>
</reference>
<sequence>NHKLNFMAAEHRLTITELELSCSPEYSLDFSPIQIPTDEVVNTKNSKRK</sequence>
<dbReference type="EMBL" id="CAJVPS010055791">
    <property type="protein sequence ID" value="CAG8776165.1"/>
    <property type="molecule type" value="Genomic_DNA"/>
</dbReference>
<proteinExistence type="predicted"/>
<protein>
    <submittedName>
        <fullName evidence="1">2751_t:CDS:1</fullName>
    </submittedName>
</protein>
<name>A0A9N9JDB5_9GLOM</name>
<feature type="non-terminal residue" evidence="1">
    <location>
        <position position="49"/>
    </location>
</feature>
<gene>
    <name evidence="1" type="ORF">ALEPTO_LOCUS14416</name>
</gene>
<dbReference type="AlphaFoldDB" id="A0A9N9JDB5"/>